<feature type="transmembrane region" description="Helical" evidence="6">
    <location>
        <begin position="41"/>
        <end position="64"/>
    </location>
</feature>
<feature type="region of interest" description="Disordered" evidence="5">
    <location>
        <begin position="137"/>
        <end position="174"/>
    </location>
</feature>
<accession>A0AAD5X2R9</accession>
<dbReference type="AlphaFoldDB" id="A0AAD5X2R9"/>
<evidence type="ECO:0000313" key="7">
    <source>
        <dbReference type="EMBL" id="KAJ3052272.1"/>
    </source>
</evidence>
<feature type="compositionally biased region" description="Basic residues" evidence="5">
    <location>
        <begin position="161"/>
        <end position="171"/>
    </location>
</feature>
<dbReference type="GO" id="GO:0016020">
    <property type="term" value="C:membrane"/>
    <property type="evidence" value="ECO:0007669"/>
    <property type="project" value="UniProtKB-SubCell"/>
</dbReference>
<feature type="transmembrane region" description="Helical" evidence="6">
    <location>
        <begin position="112"/>
        <end position="131"/>
    </location>
</feature>
<keyword evidence="4 6" id="KW-0472">Membrane</keyword>
<evidence type="ECO:0000256" key="1">
    <source>
        <dbReference type="ARBA" id="ARBA00004141"/>
    </source>
</evidence>
<keyword evidence="8" id="KW-1185">Reference proteome</keyword>
<comment type="caution">
    <text evidence="7">The sequence shown here is derived from an EMBL/GenBank/DDBJ whole genome shotgun (WGS) entry which is preliminary data.</text>
</comment>
<gene>
    <name evidence="7" type="ORF">HK097_006592</name>
</gene>
<dbReference type="Pfam" id="PF02535">
    <property type="entry name" value="Zip"/>
    <property type="match status" value="1"/>
</dbReference>
<evidence type="ECO:0000256" key="4">
    <source>
        <dbReference type="ARBA" id="ARBA00023136"/>
    </source>
</evidence>
<evidence type="ECO:0000256" key="3">
    <source>
        <dbReference type="ARBA" id="ARBA00022989"/>
    </source>
</evidence>
<feature type="transmembrane region" description="Helical" evidence="6">
    <location>
        <begin position="312"/>
        <end position="331"/>
    </location>
</feature>
<evidence type="ECO:0008006" key="9">
    <source>
        <dbReference type="Google" id="ProtNLM"/>
    </source>
</evidence>
<organism evidence="7 8">
    <name type="scientific">Rhizophlyctis rosea</name>
    <dbReference type="NCBI Taxonomy" id="64517"/>
    <lineage>
        <taxon>Eukaryota</taxon>
        <taxon>Fungi</taxon>
        <taxon>Fungi incertae sedis</taxon>
        <taxon>Chytridiomycota</taxon>
        <taxon>Chytridiomycota incertae sedis</taxon>
        <taxon>Chytridiomycetes</taxon>
        <taxon>Rhizophlyctidales</taxon>
        <taxon>Rhizophlyctidaceae</taxon>
        <taxon>Rhizophlyctis</taxon>
    </lineage>
</organism>
<comment type="subcellular location">
    <subcellularLocation>
        <location evidence="1">Membrane</location>
        <topology evidence="1">Multi-pass membrane protein</topology>
    </subcellularLocation>
</comment>
<reference evidence="7" key="1">
    <citation type="submission" date="2020-05" db="EMBL/GenBank/DDBJ databases">
        <title>Phylogenomic resolution of chytrid fungi.</title>
        <authorList>
            <person name="Stajich J.E."/>
            <person name="Amses K."/>
            <person name="Simmons R."/>
            <person name="Seto K."/>
            <person name="Myers J."/>
            <person name="Bonds A."/>
            <person name="Quandt C.A."/>
            <person name="Barry K."/>
            <person name="Liu P."/>
            <person name="Grigoriev I."/>
            <person name="Longcore J.E."/>
            <person name="James T.Y."/>
        </authorList>
    </citation>
    <scope>NUCLEOTIDE SEQUENCE</scope>
    <source>
        <strain evidence="7">JEL0318</strain>
    </source>
</reference>
<feature type="compositionally biased region" description="Basic and acidic residues" evidence="5">
    <location>
        <begin position="137"/>
        <end position="151"/>
    </location>
</feature>
<sequence>MSGHDHHHHHDHDHADSPINALLAQFIPSEMQALLLSPQSVAFFLAFMGSLGTVLGGLLVVLLTRITGADPSSPSTAVLIGVLQALSAGVMMYITCFDLIPESVESIGGKSTMTWFFIGVAAFGILEAWILPDDHDHDHDSSKHSSKHSDSETSSTEGKPKSPKKGKKAKKASKELDTLKRDLLRTSTVTFLALTLHNLPEGLGVYLSSLQNPRLGLQLTVAILLHNIPEGMAVAIPFYVATDGNTSKVLWWTLLNGLAEPMGVIIGGAALNQYLSPSFLSKCLATVGGIMACISIHELQPAAVQFAGKGRATIAFFVGMLVCFGALEAVADWFGGHGHSHGGHGHSHAH</sequence>
<name>A0AAD5X2R9_9FUNG</name>
<proteinExistence type="predicted"/>
<dbReference type="GO" id="GO:0005385">
    <property type="term" value="F:zinc ion transmembrane transporter activity"/>
    <property type="evidence" value="ECO:0007669"/>
    <property type="project" value="TreeGrafter"/>
</dbReference>
<evidence type="ECO:0000256" key="6">
    <source>
        <dbReference type="SAM" id="Phobius"/>
    </source>
</evidence>
<keyword evidence="3 6" id="KW-1133">Transmembrane helix</keyword>
<evidence type="ECO:0000256" key="2">
    <source>
        <dbReference type="ARBA" id="ARBA00022692"/>
    </source>
</evidence>
<dbReference type="Proteomes" id="UP001212841">
    <property type="component" value="Unassembled WGS sequence"/>
</dbReference>
<evidence type="ECO:0000256" key="5">
    <source>
        <dbReference type="SAM" id="MobiDB-lite"/>
    </source>
</evidence>
<keyword evidence="2 6" id="KW-0812">Transmembrane</keyword>
<evidence type="ECO:0000313" key="8">
    <source>
        <dbReference type="Proteomes" id="UP001212841"/>
    </source>
</evidence>
<dbReference type="InterPro" id="IPR003689">
    <property type="entry name" value="ZIP"/>
</dbReference>
<dbReference type="PANTHER" id="PTHR11040">
    <property type="entry name" value="ZINC/IRON TRANSPORTER"/>
    <property type="match status" value="1"/>
</dbReference>
<protein>
    <recommendedName>
        <fullName evidence="9">Zinc/iron permease</fullName>
    </recommendedName>
</protein>
<feature type="transmembrane region" description="Helical" evidence="6">
    <location>
        <begin position="76"/>
        <end position="100"/>
    </location>
</feature>
<dbReference type="PANTHER" id="PTHR11040:SF210">
    <property type="entry name" value="ZINC-REGULATED TRANSPORTER 3"/>
    <property type="match status" value="1"/>
</dbReference>
<dbReference type="EMBL" id="JADGJD010000309">
    <property type="protein sequence ID" value="KAJ3052272.1"/>
    <property type="molecule type" value="Genomic_DNA"/>
</dbReference>